<evidence type="ECO:0000256" key="3">
    <source>
        <dbReference type="ARBA" id="ARBA00022729"/>
    </source>
</evidence>
<feature type="transmembrane region" description="Helical" evidence="7">
    <location>
        <begin position="240"/>
        <end position="262"/>
    </location>
</feature>
<evidence type="ECO:0000256" key="4">
    <source>
        <dbReference type="ARBA" id="ARBA00022989"/>
    </source>
</evidence>
<keyword evidence="5 7" id="KW-0472">Membrane</keyword>
<keyword evidence="2 7" id="KW-0812">Transmembrane</keyword>
<evidence type="ECO:0000256" key="5">
    <source>
        <dbReference type="ARBA" id="ARBA00023136"/>
    </source>
</evidence>
<dbReference type="InterPro" id="IPR052222">
    <property type="entry name" value="DESIGUAL"/>
</dbReference>
<gene>
    <name evidence="9" type="ORF">HS088_TW21G00472</name>
</gene>
<reference evidence="9 10" key="1">
    <citation type="journal article" date="2020" name="Nat. Commun.">
        <title>Genome of Tripterygium wilfordii and identification of cytochrome P450 involved in triptolide biosynthesis.</title>
        <authorList>
            <person name="Tu L."/>
            <person name="Su P."/>
            <person name="Zhang Z."/>
            <person name="Gao L."/>
            <person name="Wang J."/>
            <person name="Hu T."/>
            <person name="Zhou J."/>
            <person name="Zhang Y."/>
            <person name="Zhao Y."/>
            <person name="Liu Y."/>
            <person name="Song Y."/>
            <person name="Tong Y."/>
            <person name="Lu Y."/>
            <person name="Yang J."/>
            <person name="Xu C."/>
            <person name="Jia M."/>
            <person name="Peters R.J."/>
            <person name="Huang L."/>
            <person name="Gao W."/>
        </authorList>
    </citation>
    <scope>NUCLEOTIDE SEQUENCE [LARGE SCALE GENOMIC DNA]</scope>
    <source>
        <strain evidence="10">cv. XIE 37</strain>
        <tissue evidence="9">Leaf</tissue>
    </source>
</reference>
<feature type="transmembrane region" description="Helical" evidence="7">
    <location>
        <begin position="282"/>
        <end position="301"/>
    </location>
</feature>
<comment type="caution">
    <text evidence="9">The sequence shown here is derived from an EMBL/GenBank/DDBJ whole genome shotgun (WGS) entry which is preliminary data.</text>
</comment>
<feature type="chain" id="PRO_5029526144" evidence="8">
    <location>
        <begin position="21"/>
        <end position="451"/>
    </location>
</feature>
<keyword evidence="3 8" id="KW-0732">Signal</keyword>
<organism evidence="9 10">
    <name type="scientific">Tripterygium wilfordii</name>
    <name type="common">Thunder God vine</name>
    <dbReference type="NCBI Taxonomy" id="458696"/>
    <lineage>
        <taxon>Eukaryota</taxon>
        <taxon>Viridiplantae</taxon>
        <taxon>Streptophyta</taxon>
        <taxon>Embryophyta</taxon>
        <taxon>Tracheophyta</taxon>
        <taxon>Spermatophyta</taxon>
        <taxon>Magnoliopsida</taxon>
        <taxon>eudicotyledons</taxon>
        <taxon>Gunneridae</taxon>
        <taxon>Pentapetalae</taxon>
        <taxon>rosids</taxon>
        <taxon>fabids</taxon>
        <taxon>Celastrales</taxon>
        <taxon>Celastraceae</taxon>
        <taxon>Tripterygium</taxon>
    </lineage>
</organism>
<evidence type="ECO:0000313" key="9">
    <source>
        <dbReference type="EMBL" id="KAF5728325.1"/>
    </source>
</evidence>
<sequence>MALTLFLLIIVLHVTASAIALVLASEESTYIYVIGTDEDPSYNYCANDSNDWTPLRITALVLLLANQVLMMKASLWFFSAEKPSNPKTSSPTPWATLILIICWTTFFIAEAWFLVGSVRNSDQKKYRGTKFYSGLVECQTPENGVFHRVRMFQGGAAFILLSSIASKMYTVFYVEAKQKETEDGSDSTGSSRTFLRQAAMHHYVWQGRLRTLWGEGLPFLYDVLTSKHTKLQIQRLEPPMVSTLVLMEAMVLDISAFVLALFAEQWRSSAKIIMDEELNNFYCLYDSSISTVLGIAAFSLLSRSQKLTMKPTLWWCCKPKTTSSPNRSSACAIVLPIISWLTFFTAEACLLLGSMINVNHKEYRTIFGQHLHCQTLRKGVFEAGAAFIVLTSLASNFYHVCYTEQNEDLQTINNGNASVRHYYLITHLVKLCLFEASLFFYVKMSIMVTIS</sequence>
<comment type="subcellular location">
    <subcellularLocation>
        <location evidence="1">Endomembrane system</location>
        <topology evidence="1">Multi-pass membrane protein</topology>
    </subcellularLocation>
</comment>
<keyword evidence="10" id="KW-1185">Reference proteome</keyword>
<dbReference type="InterPro" id="IPR009606">
    <property type="entry name" value="DEAL/Modifying_wall_lignin1/2"/>
</dbReference>
<evidence type="ECO:0000313" key="10">
    <source>
        <dbReference type="Proteomes" id="UP000593562"/>
    </source>
</evidence>
<dbReference type="Pfam" id="PF06749">
    <property type="entry name" value="DUF1218"/>
    <property type="match status" value="2"/>
</dbReference>
<feature type="transmembrane region" description="Helical" evidence="7">
    <location>
        <begin position="379"/>
        <end position="400"/>
    </location>
</feature>
<evidence type="ECO:0000256" key="7">
    <source>
        <dbReference type="SAM" id="Phobius"/>
    </source>
</evidence>
<name>A0A7J7C323_TRIWF</name>
<accession>A0A7J7C323</accession>
<feature type="transmembrane region" description="Helical" evidence="7">
    <location>
        <begin position="57"/>
        <end position="80"/>
    </location>
</feature>
<protein>
    <submittedName>
        <fullName evidence="9">Uncharacterized protein</fullName>
    </submittedName>
</protein>
<evidence type="ECO:0000256" key="2">
    <source>
        <dbReference type="ARBA" id="ARBA00022692"/>
    </source>
</evidence>
<dbReference type="Proteomes" id="UP000593562">
    <property type="component" value="Unassembled WGS sequence"/>
</dbReference>
<dbReference type="PANTHER" id="PTHR31769">
    <property type="entry name" value="OS07G0462200 PROTEIN-RELATED"/>
    <property type="match status" value="1"/>
</dbReference>
<evidence type="ECO:0000256" key="8">
    <source>
        <dbReference type="SAM" id="SignalP"/>
    </source>
</evidence>
<dbReference type="InParanoid" id="A0A7J7C323"/>
<comment type="similarity">
    <text evidence="6">Belongs to the DESIGUAL family.</text>
</comment>
<feature type="transmembrane region" description="Helical" evidence="7">
    <location>
        <begin position="420"/>
        <end position="442"/>
    </location>
</feature>
<feature type="transmembrane region" description="Helical" evidence="7">
    <location>
        <begin position="333"/>
        <end position="358"/>
    </location>
</feature>
<feature type="transmembrane region" description="Helical" evidence="7">
    <location>
        <begin position="92"/>
        <end position="115"/>
    </location>
</feature>
<dbReference type="AlphaFoldDB" id="A0A7J7C323"/>
<evidence type="ECO:0000256" key="6">
    <source>
        <dbReference type="ARBA" id="ARBA00029467"/>
    </source>
</evidence>
<keyword evidence="4 7" id="KW-1133">Transmembrane helix</keyword>
<proteinExistence type="inferred from homology"/>
<dbReference type="EMBL" id="JAAARO010000021">
    <property type="protein sequence ID" value="KAF5728325.1"/>
    <property type="molecule type" value="Genomic_DNA"/>
</dbReference>
<dbReference type="GO" id="GO:0012505">
    <property type="term" value="C:endomembrane system"/>
    <property type="evidence" value="ECO:0007669"/>
    <property type="project" value="UniProtKB-SubCell"/>
</dbReference>
<evidence type="ECO:0000256" key="1">
    <source>
        <dbReference type="ARBA" id="ARBA00004127"/>
    </source>
</evidence>
<feature type="signal peptide" evidence="8">
    <location>
        <begin position="1"/>
        <end position="20"/>
    </location>
</feature>